<sequence>MFPLDDQDMDIVAPESWLRLGSIVAMALAFFGEALDVLPRGLAAKVLAVLKPGEAMARRLLYLIAPEMSVPLMKAGPSGHAVNAPTHPSPVSPAQAGAASRKATFRFTEPLGSAPKPQGPRIRFLDGPPLPPRPQRPPRAPQSGARLLARIMALRDVINHPDAHAKRLARWLARRRAAGATRPVPFNFDNVPGLNRQRLDPDLRADAEFLNAAAHYKAHAPPG</sequence>
<protein>
    <submittedName>
        <fullName evidence="2">Uncharacterized protein</fullName>
    </submittedName>
</protein>
<feature type="region of interest" description="Disordered" evidence="1">
    <location>
        <begin position="78"/>
        <end position="143"/>
    </location>
</feature>
<feature type="compositionally biased region" description="Pro residues" evidence="1">
    <location>
        <begin position="128"/>
        <end position="140"/>
    </location>
</feature>
<dbReference type="AlphaFoldDB" id="A0A059G4D1"/>
<dbReference type="PATRIC" id="fig|1280953.3.peg.2852"/>
<name>A0A059G4D1_9PROT</name>
<dbReference type="Proteomes" id="UP000024942">
    <property type="component" value="Unassembled WGS sequence"/>
</dbReference>
<dbReference type="RefSeq" id="WP_035539679.1">
    <property type="nucleotide sequence ID" value="NZ_ARYL01000023.1"/>
</dbReference>
<comment type="caution">
    <text evidence="2">The sequence shown here is derived from an EMBL/GenBank/DDBJ whole genome shotgun (WGS) entry which is preliminary data.</text>
</comment>
<accession>A0A059G4D1</accession>
<proteinExistence type="predicted"/>
<evidence type="ECO:0000313" key="2">
    <source>
        <dbReference type="EMBL" id="KDA01676.1"/>
    </source>
</evidence>
<evidence type="ECO:0000256" key="1">
    <source>
        <dbReference type="SAM" id="MobiDB-lite"/>
    </source>
</evidence>
<evidence type="ECO:0000313" key="3">
    <source>
        <dbReference type="Proteomes" id="UP000024942"/>
    </source>
</evidence>
<keyword evidence="3" id="KW-1185">Reference proteome</keyword>
<gene>
    <name evidence="2" type="ORF">HOC_14193</name>
</gene>
<dbReference type="OrthoDB" id="9852716at2"/>
<reference evidence="2 3" key="1">
    <citation type="journal article" date="2014" name="Antonie Van Leeuwenhoek">
        <title>Hyphomonas beringensis sp. nov. and Hyphomonas chukchiensis sp. nov., isolated from surface seawater of the Bering Sea and Chukchi Sea.</title>
        <authorList>
            <person name="Li C."/>
            <person name="Lai Q."/>
            <person name="Li G."/>
            <person name="Dong C."/>
            <person name="Wang J."/>
            <person name="Liao Y."/>
            <person name="Shao Z."/>
        </authorList>
    </citation>
    <scope>NUCLEOTIDE SEQUENCE [LARGE SCALE GENOMIC DNA]</scope>
    <source>
        <strain evidence="2 3">SCH89</strain>
    </source>
</reference>
<dbReference type="EMBL" id="ARYL01000023">
    <property type="protein sequence ID" value="KDA01676.1"/>
    <property type="molecule type" value="Genomic_DNA"/>
</dbReference>
<organism evidence="2 3">
    <name type="scientific">Hyphomonas oceanitis SCH89</name>
    <dbReference type="NCBI Taxonomy" id="1280953"/>
    <lineage>
        <taxon>Bacteria</taxon>
        <taxon>Pseudomonadati</taxon>
        <taxon>Pseudomonadota</taxon>
        <taxon>Alphaproteobacteria</taxon>
        <taxon>Hyphomonadales</taxon>
        <taxon>Hyphomonadaceae</taxon>
        <taxon>Hyphomonas</taxon>
    </lineage>
</organism>